<feature type="compositionally biased region" description="Basic and acidic residues" evidence="1">
    <location>
        <begin position="31"/>
        <end position="40"/>
    </location>
</feature>
<keyword evidence="4" id="KW-1185">Reference proteome</keyword>
<sequence length="755" mass="85995">MFNFQNPFETKPASENLENSPESSYSVVSPKFEDNEREGAKSPSTMTSLKRLSSIGSGVQMSQLAGGVSQLRGSLTDLRSVEVDTGIEDRGTLSDIDASKMGQLSDAELLARLTSGKFNSGAVPSAHSVIWSCLKAPTADGLDFVEGQWVERLGPDMVWSLDRVLQVHKVIDDDVDWAAVQEGEKPPFTAAYDFMGQKMVPKSKLRAPEEGLKRIFGTRAWIWQQYCVLRLEEAIRFQQNHYMDFDKLDIDRFASSEWEKFVAHEGNEDFKDLLNKPELTVAKAALVHHIFSPFRVMEGMRNAGTTRQNPDFDQEWDLNDPHLSVYTYLGVIGSGWLVPLLCVFVQFSAPAMLGQWVLTTHERFQEPYSEWCDSSTERWEGELFYGKMMMFTIVIMYLAKVVPDCVFNFYRSLGDGNDAHSKLMALRKTMWERGDDFNLGQMIGYKLDLYMNTGYICLLYTLNLFILFATDSVLEMMLDAIAVKFILELDEEFASSEWWDPNRRWIRAGAMELILGNTLRKSVLENPESFAKYFGVPVEKAQEVWGANSKGFKAPETALEDRVNTKFMTEEAAANARLACIGRENNIDQHILDEFEKPTRHFGVITMLTSKIFPPKYNKNSIYKRYEEFYTWSMWHKMMYSGYAPLPDLASVFDEDANKKVFPATGIKATAQDAVVFPNFDKLHGHASNDKVRYLARVVFGAEFIAGVKRALKKKSVARFLFRTVDGFTNWANISFQVFFPIMIIFSATFVPICY</sequence>
<feature type="transmembrane region" description="Helical" evidence="2">
    <location>
        <begin position="449"/>
        <end position="469"/>
    </location>
</feature>
<keyword evidence="2" id="KW-0812">Transmembrane</keyword>
<evidence type="ECO:0000313" key="3">
    <source>
        <dbReference type="EMBL" id="GMI43162.1"/>
    </source>
</evidence>
<reference evidence="3 4" key="1">
    <citation type="journal article" date="2023" name="Commun. Biol.">
        <title>Genome analysis of Parmales, the sister group of diatoms, reveals the evolutionary specialization of diatoms from phago-mixotrophs to photoautotrophs.</title>
        <authorList>
            <person name="Ban H."/>
            <person name="Sato S."/>
            <person name="Yoshikawa S."/>
            <person name="Yamada K."/>
            <person name="Nakamura Y."/>
            <person name="Ichinomiya M."/>
            <person name="Sato N."/>
            <person name="Blanc-Mathieu R."/>
            <person name="Endo H."/>
            <person name="Kuwata A."/>
            <person name="Ogata H."/>
        </authorList>
    </citation>
    <scope>NUCLEOTIDE SEQUENCE [LARGE SCALE GENOMIC DNA]</scope>
</reference>
<comment type="caution">
    <text evidence="3">The sequence shown here is derived from an EMBL/GenBank/DDBJ whole genome shotgun (WGS) entry which is preliminary data.</text>
</comment>
<proteinExistence type="predicted"/>
<evidence type="ECO:0000256" key="1">
    <source>
        <dbReference type="SAM" id="MobiDB-lite"/>
    </source>
</evidence>
<keyword evidence="2" id="KW-1133">Transmembrane helix</keyword>
<feature type="compositionally biased region" description="Polar residues" evidence="1">
    <location>
        <begin position="16"/>
        <end position="27"/>
    </location>
</feature>
<evidence type="ECO:0000256" key="2">
    <source>
        <dbReference type="SAM" id="Phobius"/>
    </source>
</evidence>
<organism evidence="3 4">
    <name type="scientific">Tetraparma gracilis</name>
    <dbReference type="NCBI Taxonomy" id="2962635"/>
    <lineage>
        <taxon>Eukaryota</taxon>
        <taxon>Sar</taxon>
        <taxon>Stramenopiles</taxon>
        <taxon>Ochrophyta</taxon>
        <taxon>Bolidophyceae</taxon>
        <taxon>Parmales</taxon>
        <taxon>Triparmaceae</taxon>
        <taxon>Tetraparma</taxon>
    </lineage>
</organism>
<evidence type="ECO:0008006" key="5">
    <source>
        <dbReference type="Google" id="ProtNLM"/>
    </source>
</evidence>
<dbReference type="Proteomes" id="UP001165060">
    <property type="component" value="Unassembled WGS sequence"/>
</dbReference>
<name>A0ABQ6N999_9STRA</name>
<accession>A0ABQ6N999</accession>
<evidence type="ECO:0000313" key="4">
    <source>
        <dbReference type="Proteomes" id="UP001165060"/>
    </source>
</evidence>
<gene>
    <name evidence="3" type="ORF">TeGR_g1602</name>
</gene>
<feature type="transmembrane region" description="Helical" evidence="2">
    <location>
        <begin position="732"/>
        <end position="754"/>
    </location>
</feature>
<keyword evidence="2" id="KW-0472">Membrane</keyword>
<feature type="region of interest" description="Disordered" evidence="1">
    <location>
        <begin position="1"/>
        <end position="46"/>
    </location>
</feature>
<protein>
    <recommendedName>
        <fullName evidence="5">1,3-beta-glucan synthase</fullName>
    </recommendedName>
</protein>
<dbReference type="EMBL" id="BRYB01002331">
    <property type="protein sequence ID" value="GMI43162.1"/>
    <property type="molecule type" value="Genomic_DNA"/>
</dbReference>